<dbReference type="AlphaFoldDB" id="A0A1U7M2G9"/>
<proteinExistence type="predicted"/>
<dbReference type="STRING" id="1465756.BIV18_03105"/>
<dbReference type="Pfam" id="PF13478">
    <property type="entry name" value="XdhC_C"/>
    <property type="match status" value="1"/>
</dbReference>
<feature type="domain" description="XdhC- CoxI" evidence="1">
    <location>
        <begin position="1"/>
        <end position="52"/>
    </location>
</feature>
<evidence type="ECO:0000259" key="1">
    <source>
        <dbReference type="Pfam" id="PF02625"/>
    </source>
</evidence>
<dbReference type="InterPro" id="IPR036291">
    <property type="entry name" value="NAD(P)-bd_dom_sf"/>
</dbReference>
<feature type="domain" description="XdhC Rossmann" evidence="2">
    <location>
        <begin position="154"/>
        <end position="293"/>
    </location>
</feature>
<dbReference type="PANTHER" id="PTHR30388:SF6">
    <property type="entry name" value="XANTHINE DEHYDROGENASE SUBUNIT A-RELATED"/>
    <property type="match status" value="1"/>
</dbReference>
<reference evidence="3 4" key="1">
    <citation type="journal article" date="2016" name="Appl. Environ. Microbiol.">
        <title>Function and Phylogeny of Bacterial Butyryl Coenzyme A:Acetate Transferases and Their Diversity in the Proximal Colon of Swine.</title>
        <authorList>
            <person name="Trachsel J."/>
            <person name="Bayles D.O."/>
            <person name="Looft T."/>
            <person name="Levine U.Y."/>
            <person name="Allen H.K."/>
        </authorList>
    </citation>
    <scope>NUCLEOTIDE SEQUENCE [LARGE SCALE GENOMIC DNA]</scope>
    <source>
        <strain evidence="3 4">35-6-1</strain>
    </source>
</reference>
<dbReference type="PANTHER" id="PTHR30388">
    <property type="entry name" value="ALDEHYDE OXIDOREDUCTASE MOLYBDENUM COFACTOR ASSEMBLY PROTEIN"/>
    <property type="match status" value="1"/>
</dbReference>
<evidence type="ECO:0000313" key="4">
    <source>
        <dbReference type="Proteomes" id="UP000187166"/>
    </source>
</evidence>
<gene>
    <name evidence="3" type="ORF">BIV18_03105</name>
</gene>
<dbReference type="SUPFAM" id="SSF51735">
    <property type="entry name" value="NAD(P)-binding Rossmann-fold domains"/>
    <property type="match status" value="1"/>
</dbReference>
<evidence type="ECO:0008006" key="5">
    <source>
        <dbReference type="Google" id="ProtNLM"/>
    </source>
</evidence>
<dbReference type="Pfam" id="PF02625">
    <property type="entry name" value="XdhC_CoxI"/>
    <property type="match status" value="1"/>
</dbReference>
<keyword evidence="4" id="KW-1185">Reference proteome</keyword>
<accession>A0A1U7M2G9</accession>
<dbReference type="Gene3D" id="3.40.50.720">
    <property type="entry name" value="NAD(P)-binding Rossmann-like Domain"/>
    <property type="match status" value="1"/>
</dbReference>
<dbReference type="EMBL" id="MJIH01000001">
    <property type="protein sequence ID" value="OLR65746.1"/>
    <property type="molecule type" value="Genomic_DNA"/>
</dbReference>
<sequence length="301" mass="34354">MASIIFKHGSAPREVGATMIITEKGYYSGTIGGGEQEFQAINHAKNLISTKKCDQQFYEVSKEVAAEKGMVCGGQTRVHFQYIDIENYKNEEYFEKLLSEVEDHNVYLVYDISKEDSNFGIAIEIDGKIFPFTGEENPRRNLFKIKIKRPMRIFIFGGGHISRATVKVLDFLGLNINVVDDREDFISQKEFEKTKRIVIDFDKLDSIDIEKSDYVLIMTRGHKYDIKVLESVLKKEPYYIGVVGNKIKAKKYREHFLGGDLEGEYEKKVHLPVGIKISALTPEEIAISIAGEIIESYRTNV</sequence>
<comment type="caution">
    <text evidence="3">The sequence shown here is derived from an EMBL/GenBank/DDBJ whole genome shotgun (WGS) entry which is preliminary data.</text>
</comment>
<name>A0A1U7M2G9_9FIRM</name>
<evidence type="ECO:0000259" key="2">
    <source>
        <dbReference type="Pfam" id="PF13478"/>
    </source>
</evidence>
<protein>
    <recommendedName>
        <fullName evidence="5">Xanthine dehydrogenase accessory protein XdhC</fullName>
    </recommendedName>
</protein>
<organism evidence="3 4">
    <name type="scientific">Peptoniphilus porci</name>
    <dbReference type="NCBI Taxonomy" id="2652280"/>
    <lineage>
        <taxon>Bacteria</taxon>
        <taxon>Bacillati</taxon>
        <taxon>Bacillota</taxon>
        <taxon>Tissierellia</taxon>
        <taxon>Tissierellales</taxon>
        <taxon>Peptoniphilaceae</taxon>
        <taxon>Peptoniphilus</taxon>
    </lineage>
</organism>
<dbReference type="InterPro" id="IPR052698">
    <property type="entry name" value="MoCofactor_Util/Proc"/>
</dbReference>
<dbReference type="InterPro" id="IPR003777">
    <property type="entry name" value="XdhC_CoxI"/>
</dbReference>
<evidence type="ECO:0000313" key="3">
    <source>
        <dbReference type="EMBL" id="OLR65746.1"/>
    </source>
</evidence>
<dbReference type="InterPro" id="IPR027051">
    <property type="entry name" value="XdhC_Rossmann_dom"/>
</dbReference>
<dbReference type="Proteomes" id="UP000187166">
    <property type="component" value="Unassembled WGS sequence"/>
</dbReference>